<keyword evidence="5" id="KW-0472">Membrane</keyword>
<evidence type="ECO:0000256" key="3">
    <source>
        <dbReference type="ARBA" id="ARBA00022676"/>
    </source>
</evidence>
<comment type="caution">
    <text evidence="6">The sequence shown here is derived from an EMBL/GenBank/DDBJ whole genome shotgun (WGS) entry which is preliminary data.</text>
</comment>
<dbReference type="RefSeq" id="WP_284202733.1">
    <property type="nucleotide sequence ID" value="NZ_BSPQ01000001.1"/>
</dbReference>
<keyword evidence="7" id="KW-1185">Reference proteome</keyword>
<reference evidence="7" key="1">
    <citation type="journal article" date="2019" name="Int. J. Syst. Evol. Microbiol.">
        <title>The Global Catalogue of Microorganisms (GCM) 10K type strain sequencing project: providing services to taxonomists for standard genome sequencing and annotation.</title>
        <authorList>
            <consortium name="The Broad Institute Genomics Platform"/>
            <consortium name="The Broad Institute Genome Sequencing Center for Infectious Disease"/>
            <person name="Wu L."/>
            <person name="Ma J."/>
        </authorList>
    </citation>
    <scope>NUCLEOTIDE SEQUENCE [LARGE SCALE GENOMIC DNA]</scope>
    <source>
        <strain evidence="7">NBRC 103166</strain>
    </source>
</reference>
<evidence type="ECO:0000256" key="4">
    <source>
        <dbReference type="ARBA" id="ARBA00022679"/>
    </source>
</evidence>
<keyword evidence="3" id="KW-0328">Glycosyltransferase</keyword>
<evidence type="ECO:0008006" key="8">
    <source>
        <dbReference type="Google" id="ProtNLM"/>
    </source>
</evidence>
<evidence type="ECO:0000313" key="6">
    <source>
        <dbReference type="EMBL" id="GLS89621.1"/>
    </source>
</evidence>
<dbReference type="Proteomes" id="UP001157353">
    <property type="component" value="Unassembled WGS sequence"/>
</dbReference>
<dbReference type="Pfam" id="PF07429">
    <property type="entry name" value="Glyco_transf_56"/>
    <property type="match status" value="1"/>
</dbReference>
<protein>
    <recommendedName>
        <fullName evidence="8">4-alpha-L-fucosyltransferase</fullName>
    </recommendedName>
</protein>
<gene>
    <name evidence="6" type="ORF">GCM10007916_06880</name>
</gene>
<name>A0ABQ6DWU4_9GAMM</name>
<dbReference type="InterPro" id="IPR009993">
    <property type="entry name" value="WecF"/>
</dbReference>
<evidence type="ECO:0000313" key="7">
    <source>
        <dbReference type="Proteomes" id="UP001157353"/>
    </source>
</evidence>
<proteinExistence type="predicted"/>
<dbReference type="EMBL" id="BSPQ01000001">
    <property type="protein sequence ID" value="GLS89621.1"/>
    <property type="molecule type" value="Genomic_DNA"/>
</dbReference>
<evidence type="ECO:0000256" key="2">
    <source>
        <dbReference type="ARBA" id="ARBA00022519"/>
    </source>
</evidence>
<evidence type="ECO:0000256" key="1">
    <source>
        <dbReference type="ARBA" id="ARBA00022475"/>
    </source>
</evidence>
<sequence length="369" mass="43583">MRQTLHIMTHSPYTIRYISFVNKYFCQNDHKFIVYCEKEEGNNNKDYPYKNVIFTKNKMLFRQFRGIINASKMLIIHQLNHPVFMLELLFFAPKILKKTAWVLWGGDVYYAQYNKTIKSKIIEFLREKVIKRIPLIISYVKGDFDVIQKQYNSGAKYLKADYPSPIDISAIEKTCIKDVDDLKKTKIIVLGNSADPSNEHFESIDILSKYKNESILIKCILSYGGNDEYKNQVIKYGKEKFEEKFLPILEYQSFDEYLEMINASDICVLNHKRQQGLGNQKVFLMLMKKLYISNVTTPFDYFKSIDINIDATEKIVDMSYEEFIRTDNKYLLNNRVNILNDISNVTIQKAWEVVFNNEWTNSFNTEVRK</sequence>
<organism evidence="6 7">
    <name type="scientific">Psychromonas marina</name>
    <dbReference type="NCBI Taxonomy" id="88364"/>
    <lineage>
        <taxon>Bacteria</taxon>
        <taxon>Pseudomonadati</taxon>
        <taxon>Pseudomonadota</taxon>
        <taxon>Gammaproteobacteria</taxon>
        <taxon>Alteromonadales</taxon>
        <taxon>Psychromonadaceae</taxon>
        <taxon>Psychromonas</taxon>
    </lineage>
</organism>
<keyword evidence="4" id="KW-0808">Transferase</keyword>
<evidence type="ECO:0000256" key="5">
    <source>
        <dbReference type="ARBA" id="ARBA00023136"/>
    </source>
</evidence>
<accession>A0ABQ6DWU4</accession>
<keyword evidence="1" id="KW-1003">Cell membrane</keyword>
<keyword evidence="2" id="KW-0997">Cell inner membrane</keyword>